<accession>A0A8S5UAV0</accession>
<sequence>MFVVKLVYGIEADGHTESCVGFDSLDEAREFALEAVIEICDKVGNGSQADNAILRIWDADADGELITDICEGGIQK</sequence>
<reference evidence="1" key="1">
    <citation type="journal article" date="2021" name="Proc. Natl. Acad. Sci. U.S.A.">
        <title>A Catalog of Tens of Thousands of Viruses from Human Metagenomes Reveals Hidden Associations with Chronic Diseases.</title>
        <authorList>
            <person name="Tisza M.J."/>
            <person name="Buck C.B."/>
        </authorList>
    </citation>
    <scope>NUCLEOTIDE SEQUENCE</scope>
    <source>
        <strain evidence="1">CtcK97</strain>
    </source>
</reference>
<dbReference type="EMBL" id="BK016058">
    <property type="protein sequence ID" value="DAF91615.1"/>
    <property type="molecule type" value="Genomic_DNA"/>
</dbReference>
<proteinExistence type="predicted"/>
<name>A0A8S5UAV0_9CAUD</name>
<organism evidence="1">
    <name type="scientific">Siphoviridae sp. ctcK97</name>
    <dbReference type="NCBI Taxonomy" id="2825571"/>
    <lineage>
        <taxon>Viruses</taxon>
        <taxon>Duplodnaviria</taxon>
        <taxon>Heunggongvirae</taxon>
        <taxon>Uroviricota</taxon>
        <taxon>Caudoviricetes</taxon>
    </lineage>
</organism>
<protein>
    <submittedName>
        <fullName evidence="1">Uncharacterized protein</fullName>
    </submittedName>
</protein>
<evidence type="ECO:0000313" key="1">
    <source>
        <dbReference type="EMBL" id="DAF91615.1"/>
    </source>
</evidence>